<evidence type="ECO:0000313" key="2">
    <source>
        <dbReference type="EMBL" id="MBB4889638.1"/>
    </source>
</evidence>
<proteinExistence type="predicted"/>
<organism evidence="2 3">
    <name type="scientific">Streptomyces netropsis</name>
    <name type="common">Streptoverticillium netropsis</name>
    <dbReference type="NCBI Taxonomy" id="55404"/>
    <lineage>
        <taxon>Bacteria</taxon>
        <taxon>Bacillati</taxon>
        <taxon>Actinomycetota</taxon>
        <taxon>Actinomycetes</taxon>
        <taxon>Kitasatosporales</taxon>
        <taxon>Streptomycetaceae</taxon>
        <taxon>Streptomyces</taxon>
    </lineage>
</organism>
<evidence type="ECO:0000256" key="1">
    <source>
        <dbReference type="SAM" id="MobiDB-lite"/>
    </source>
</evidence>
<dbReference type="Proteomes" id="UP000556436">
    <property type="component" value="Unassembled WGS sequence"/>
</dbReference>
<comment type="caution">
    <text evidence="2">The sequence shown here is derived from an EMBL/GenBank/DDBJ whole genome shotgun (WGS) entry which is preliminary data.</text>
</comment>
<reference evidence="2 3" key="1">
    <citation type="submission" date="2020-08" db="EMBL/GenBank/DDBJ databases">
        <title>Genomic Encyclopedia of Type Strains, Phase III (KMG-III): the genomes of soil and plant-associated and newly described type strains.</title>
        <authorList>
            <person name="Whitman W."/>
        </authorList>
    </citation>
    <scope>NUCLEOTIDE SEQUENCE [LARGE SCALE GENOMIC DNA]</scope>
    <source>
        <strain evidence="2 3">CECT 3265</strain>
    </source>
</reference>
<gene>
    <name evidence="2" type="ORF">FHS38_005714</name>
</gene>
<dbReference type="AlphaFoldDB" id="A0A7W7PHU5"/>
<feature type="region of interest" description="Disordered" evidence="1">
    <location>
        <begin position="1"/>
        <end position="22"/>
    </location>
</feature>
<name>A0A7W7PHU5_STRNE</name>
<dbReference type="RefSeq" id="WP_260420985.1">
    <property type="nucleotide sequence ID" value="NZ_JACHJG010000014.1"/>
</dbReference>
<keyword evidence="3" id="KW-1185">Reference proteome</keyword>
<sequence>MGDASPGRGRGVRRTQGLARQLTERGIRAKVLNATGGIPLP</sequence>
<accession>A0A7W7PHU5</accession>
<dbReference type="EMBL" id="JACHJG010000014">
    <property type="protein sequence ID" value="MBB4889638.1"/>
    <property type="molecule type" value="Genomic_DNA"/>
</dbReference>
<protein>
    <submittedName>
        <fullName evidence="2">Uncharacterized protein</fullName>
    </submittedName>
</protein>
<evidence type="ECO:0000313" key="3">
    <source>
        <dbReference type="Proteomes" id="UP000556436"/>
    </source>
</evidence>